<feature type="region of interest" description="Disordered" evidence="1">
    <location>
        <begin position="1"/>
        <end position="28"/>
    </location>
</feature>
<dbReference type="EMBL" id="CP016282">
    <property type="protein sequence ID" value="ANP74365.1"/>
    <property type="molecule type" value="Genomic_DNA"/>
</dbReference>
<name>A0A1B1BPB6_9MICO</name>
<evidence type="ECO:0000256" key="1">
    <source>
        <dbReference type="SAM" id="MobiDB-lite"/>
    </source>
</evidence>
<evidence type="ECO:0000313" key="3">
    <source>
        <dbReference type="Proteomes" id="UP000092582"/>
    </source>
</evidence>
<dbReference type="KEGG" id="cart:PA27867_3439"/>
<reference evidence="2 3" key="1">
    <citation type="submission" date="2016-06" db="EMBL/GenBank/DDBJ databases">
        <title>Genome sequencing of Cryobacterium arcticum PAMC 27867.</title>
        <authorList>
            <person name="Lee J."/>
            <person name="Kim O.-S."/>
        </authorList>
    </citation>
    <scope>NUCLEOTIDE SEQUENCE [LARGE SCALE GENOMIC DNA]</scope>
    <source>
        <strain evidence="2 3">PAMC 27867</strain>
    </source>
</reference>
<sequence length="210" mass="21547">MVAPTPAPVASVADTQAPTEPSTAAPTADTPIDALAAWAMCKAFGDDGNQSVHAVTRIYGPGNITSTDGGFTVQLIGEVGARAATDSWCEVFGTFGDPHATFHLLQADPADSTPSAPFTALAPGGGERTEGTPIDALTAWTLCKGFERGIPLNLEGETGTATNDYDPKFVVDSDGVFTVYILGSAEAEQTATCTISGPLGDPTAQFLLPR</sequence>
<dbReference type="RefSeq" id="WP_066598302.1">
    <property type="nucleotide sequence ID" value="NZ_CP016282.1"/>
</dbReference>
<accession>A0A1B1BPB6</accession>
<dbReference type="AlphaFoldDB" id="A0A1B1BPB6"/>
<protein>
    <submittedName>
        <fullName evidence="2">Uncharacterized protein</fullName>
    </submittedName>
</protein>
<evidence type="ECO:0000313" key="2">
    <source>
        <dbReference type="EMBL" id="ANP74365.1"/>
    </source>
</evidence>
<proteinExistence type="predicted"/>
<dbReference type="Proteomes" id="UP000092582">
    <property type="component" value="Chromosome 1"/>
</dbReference>
<gene>
    <name evidence="2" type="ORF">PA27867_3439</name>
</gene>
<keyword evidence="3" id="KW-1185">Reference proteome</keyword>
<organism evidence="2 3">
    <name type="scientific">Cryobacterium arcticum</name>
    <dbReference type="NCBI Taxonomy" id="670052"/>
    <lineage>
        <taxon>Bacteria</taxon>
        <taxon>Bacillati</taxon>
        <taxon>Actinomycetota</taxon>
        <taxon>Actinomycetes</taxon>
        <taxon>Micrococcales</taxon>
        <taxon>Microbacteriaceae</taxon>
        <taxon>Cryobacterium</taxon>
    </lineage>
</organism>